<sequence>MVYSLKYTRPHHVPSAARHSEDGTEKTQSITESVDSGSTVSSHGIPDALSFDRIISGGTCPPVTIRDFMDFLKYIEHSAENLQFFMWVRDYIKRFEDLPASEKAFSPEWTQAQEEADAINQRNAAREKPLVVVANQILRSQQLDPAPISPHSEMKNPFGDSTAQASERTSFESAGRPYTGTAGTGTIRTNHNDEASTAFEDAGCKYQPCRERGALLHALEVTTHPSAFRRVLQTVEYALRRQAHPNFIRWSICNGNRARVIFARGLGVSLILVGILVAILITLSAAGRGWRVIALLPLLLGISTLIAAWKGMCVVLHGMHHRHLRPWELFEDSEHPRYSEEGMKSTSMDSFSAGRNSYEDEPWVATYEKRNVIRKVFDRERWIEEPSLRQIQDTIFLQSLLAAFLSSAVVVGIFCARQQQQQQLDEKAFARAEGQGQINIDDNEAVISNNPAKIYEEYDMLRTKCPVAWTNQYNGYQDIKAAAQDSSTFISSVKAVVPSDPRGIRRPPLNFDAPHHTPYRTALDRTLKASRVKRLEPFLIRHAEEELAPMLEKGEGNICTQFGALYSAWVETEWLNLDPEAAPHLAKTAAAWVNAWRRMDGEEVTRESEKLYVIARGLLEDRRANPRDPEEDPASSLLLEKNAQGEPLEEIHLVGALRQSLVVGMVAPSILLGAMCAHLGKDTALQQKLRETPSDIPAAIEEFVRMYVPYRGFARTVSKETAIHGRTIKPGEPITMTYSSANRDPEQFENPNEFVLNRENIASHLGFGRGKHRCVGMPLARLALQTALRVLLSRTKGWEVNGELEYSRMPEMGIISCPLKFDV</sequence>
<dbReference type="InterPro" id="IPR001128">
    <property type="entry name" value="Cyt_P450"/>
</dbReference>
<comment type="caution">
    <text evidence="6">The sequence shown here is derived from an EMBL/GenBank/DDBJ whole genome shotgun (WGS) entry which is preliminary data.</text>
</comment>
<proteinExistence type="inferred from homology"/>
<keyword evidence="3" id="KW-0408">Iron</keyword>
<dbReference type="GO" id="GO:0016705">
    <property type="term" value="F:oxidoreductase activity, acting on paired donors, with incorporation or reduction of molecular oxygen"/>
    <property type="evidence" value="ECO:0007669"/>
    <property type="project" value="InterPro"/>
</dbReference>
<keyword evidence="5" id="KW-1133">Transmembrane helix</keyword>
<dbReference type="PROSITE" id="PS00086">
    <property type="entry name" value="CYTOCHROME_P450"/>
    <property type="match status" value="1"/>
</dbReference>
<keyword evidence="5" id="KW-0472">Membrane</keyword>
<organism evidence="6 7">
    <name type="scientific">Venturia inaequalis</name>
    <name type="common">Apple scab fungus</name>
    <dbReference type="NCBI Taxonomy" id="5025"/>
    <lineage>
        <taxon>Eukaryota</taxon>
        <taxon>Fungi</taxon>
        <taxon>Dikarya</taxon>
        <taxon>Ascomycota</taxon>
        <taxon>Pezizomycotina</taxon>
        <taxon>Dothideomycetes</taxon>
        <taxon>Pleosporomycetidae</taxon>
        <taxon>Venturiales</taxon>
        <taxon>Venturiaceae</taxon>
        <taxon>Venturia</taxon>
    </lineage>
</organism>
<evidence type="ECO:0000256" key="5">
    <source>
        <dbReference type="SAM" id="Phobius"/>
    </source>
</evidence>
<dbReference type="InterPro" id="IPR017972">
    <property type="entry name" value="Cyt_P450_CS"/>
</dbReference>
<gene>
    <name evidence="6" type="ORF">EG328_001375</name>
</gene>
<keyword evidence="5" id="KW-0812">Transmembrane</keyword>
<keyword evidence="2" id="KW-0479">Metal-binding</keyword>
<feature type="transmembrane region" description="Helical" evidence="5">
    <location>
        <begin position="395"/>
        <end position="414"/>
    </location>
</feature>
<feature type="region of interest" description="Disordered" evidence="4">
    <location>
        <begin position="1"/>
        <end position="41"/>
    </location>
</feature>
<dbReference type="EMBL" id="WNWS01000132">
    <property type="protein sequence ID" value="KAE9978614.1"/>
    <property type="molecule type" value="Genomic_DNA"/>
</dbReference>
<dbReference type="InterPro" id="IPR002397">
    <property type="entry name" value="Cyt_P450_B"/>
</dbReference>
<dbReference type="Pfam" id="PF00067">
    <property type="entry name" value="p450"/>
    <property type="match status" value="1"/>
</dbReference>
<feature type="region of interest" description="Disordered" evidence="4">
    <location>
        <begin position="144"/>
        <end position="192"/>
    </location>
</feature>
<dbReference type="SUPFAM" id="SSF48097">
    <property type="entry name" value="Regulator of G-protein signaling, RGS"/>
    <property type="match status" value="1"/>
</dbReference>
<dbReference type="PANTHER" id="PTHR39466:SF1">
    <property type="entry name" value="RGS DOMAIN-CONTAINING PROTEIN"/>
    <property type="match status" value="1"/>
</dbReference>
<dbReference type="GO" id="GO:0020037">
    <property type="term" value="F:heme binding"/>
    <property type="evidence" value="ECO:0007669"/>
    <property type="project" value="InterPro"/>
</dbReference>
<dbReference type="GO" id="GO:0005506">
    <property type="term" value="F:iron ion binding"/>
    <property type="evidence" value="ECO:0007669"/>
    <property type="project" value="InterPro"/>
</dbReference>
<feature type="compositionally biased region" description="Polar residues" evidence="4">
    <location>
        <begin position="159"/>
        <end position="172"/>
    </location>
</feature>
<evidence type="ECO:0000313" key="7">
    <source>
        <dbReference type="Proteomes" id="UP000447873"/>
    </source>
</evidence>
<feature type="transmembrane region" description="Helical" evidence="5">
    <location>
        <begin position="266"/>
        <end position="286"/>
    </location>
</feature>
<dbReference type="Gene3D" id="1.10.630.10">
    <property type="entry name" value="Cytochrome P450"/>
    <property type="match status" value="1"/>
</dbReference>
<dbReference type="GO" id="GO:0004497">
    <property type="term" value="F:monooxygenase activity"/>
    <property type="evidence" value="ECO:0007669"/>
    <property type="project" value="InterPro"/>
</dbReference>
<evidence type="ECO:0000256" key="2">
    <source>
        <dbReference type="ARBA" id="ARBA00022723"/>
    </source>
</evidence>
<dbReference type="SUPFAM" id="SSF48264">
    <property type="entry name" value="Cytochrome P450"/>
    <property type="match status" value="1"/>
</dbReference>
<dbReference type="AlphaFoldDB" id="A0A8H3UXQ2"/>
<dbReference type="PANTHER" id="PTHR39466">
    <property type="entry name" value="RGS DOMAIN-CONTAINING PROTEIN"/>
    <property type="match status" value="1"/>
</dbReference>
<comment type="similarity">
    <text evidence="1">Belongs to the cytochrome P450 family.</text>
</comment>
<reference evidence="6 7" key="1">
    <citation type="submission" date="2018-12" db="EMBL/GenBank/DDBJ databases">
        <title>Venturia inaequalis Genome Resource.</title>
        <authorList>
            <person name="Lichtner F.J."/>
        </authorList>
    </citation>
    <scope>NUCLEOTIDE SEQUENCE [LARGE SCALE GENOMIC DNA]</scope>
    <source>
        <strain evidence="6 7">120213</strain>
    </source>
</reference>
<evidence type="ECO:0000256" key="1">
    <source>
        <dbReference type="ARBA" id="ARBA00010617"/>
    </source>
</evidence>
<feature type="compositionally biased region" description="Polar residues" evidence="4">
    <location>
        <begin position="26"/>
        <end position="41"/>
    </location>
</feature>
<name>A0A8H3UXQ2_VENIN</name>
<dbReference type="InterPro" id="IPR036396">
    <property type="entry name" value="Cyt_P450_sf"/>
</dbReference>
<dbReference type="PRINTS" id="PR00359">
    <property type="entry name" value="BP450"/>
</dbReference>
<evidence type="ECO:0008006" key="8">
    <source>
        <dbReference type="Google" id="ProtNLM"/>
    </source>
</evidence>
<evidence type="ECO:0000256" key="3">
    <source>
        <dbReference type="ARBA" id="ARBA00023004"/>
    </source>
</evidence>
<feature type="transmembrane region" description="Helical" evidence="5">
    <location>
        <begin position="292"/>
        <end position="316"/>
    </location>
</feature>
<evidence type="ECO:0000313" key="6">
    <source>
        <dbReference type="EMBL" id="KAE9978614.1"/>
    </source>
</evidence>
<dbReference type="Proteomes" id="UP000447873">
    <property type="component" value="Unassembled WGS sequence"/>
</dbReference>
<protein>
    <recommendedName>
        <fullName evidence="8">Cytochrome P450</fullName>
    </recommendedName>
</protein>
<dbReference type="InterPro" id="IPR036305">
    <property type="entry name" value="RGS_sf"/>
</dbReference>
<evidence type="ECO:0000256" key="4">
    <source>
        <dbReference type="SAM" id="MobiDB-lite"/>
    </source>
</evidence>
<accession>A0A8H3UXQ2</accession>